<evidence type="ECO:0000313" key="1">
    <source>
        <dbReference type="EMBL" id="PWR69666.1"/>
    </source>
</evidence>
<proteinExistence type="predicted"/>
<accession>A0A2V2MW86</accession>
<keyword evidence="2" id="KW-1185">Reference proteome</keyword>
<organism evidence="1 2">
    <name type="scientific">Methanospirillum lacunae</name>
    <dbReference type="NCBI Taxonomy" id="668570"/>
    <lineage>
        <taxon>Archaea</taxon>
        <taxon>Methanobacteriati</taxon>
        <taxon>Methanobacteriota</taxon>
        <taxon>Stenosarchaea group</taxon>
        <taxon>Methanomicrobia</taxon>
        <taxon>Methanomicrobiales</taxon>
        <taxon>Methanospirillaceae</taxon>
        <taxon>Methanospirillum</taxon>
    </lineage>
</organism>
<dbReference type="EMBL" id="QGMY01000021">
    <property type="protein sequence ID" value="PWR69666.1"/>
    <property type="molecule type" value="Genomic_DNA"/>
</dbReference>
<reference evidence="1 2" key="1">
    <citation type="submission" date="2018-05" db="EMBL/GenBank/DDBJ databases">
        <title>Draft genome of Methanospirillum lacunae Ki8-1.</title>
        <authorList>
            <person name="Dueholm M.S."/>
            <person name="Nielsen P.H."/>
            <person name="Bakmann L.F."/>
            <person name="Otzen D.E."/>
        </authorList>
    </citation>
    <scope>NUCLEOTIDE SEQUENCE [LARGE SCALE GENOMIC DNA]</scope>
    <source>
        <strain evidence="1 2">Ki8-1</strain>
    </source>
</reference>
<sequence length="62" mass="6928">MYPANFGRPDIGPILHAPESCLSQHIRVPSLKTSLFRKTVRLFLEEIFPMIMSAQIAKSGEG</sequence>
<comment type="caution">
    <text evidence="1">The sequence shown here is derived from an EMBL/GenBank/DDBJ whole genome shotgun (WGS) entry which is preliminary data.</text>
</comment>
<name>A0A2V2MW86_9EURY</name>
<gene>
    <name evidence="1" type="ORF">DK846_17295</name>
</gene>
<dbReference type="AlphaFoldDB" id="A0A2V2MW86"/>
<evidence type="ECO:0000313" key="2">
    <source>
        <dbReference type="Proteomes" id="UP000245657"/>
    </source>
</evidence>
<protein>
    <submittedName>
        <fullName evidence="1">Uncharacterized protein</fullName>
    </submittedName>
</protein>
<dbReference type="Proteomes" id="UP000245657">
    <property type="component" value="Unassembled WGS sequence"/>
</dbReference>